<dbReference type="Proteomes" id="UP001642464">
    <property type="component" value="Unassembled WGS sequence"/>
</dbReference>
<name>A0ABP0RUI5_9DINO</name>
<sequence>MARSKNKKKQPVCCGKTGHRIETCTLPGAALICKLRAAAKKAAGKRSGDKFKDDRSHCRSSGSYKRKASKKYVPMKSAKDYKDHARLKALSQDTIDVPDSIKWLLKMGFLSRSRKCAHCGYTSLKGPLVRKRKNMQDWCHWRCSRNSCNRRVALYYSSVFAGVQMQPPALRSFLLWYCSKSPMKPVLASDAVLRFGIPDKQAGEREQSKLKLTREVEVDATSLGKFWTKSTNVLFADQIQDLCKKHDVTPKAFPVHIRLVGALQRGGHMVVRFLQPKVTLPKAVPPVEAYREIARSNLTKMIQAKSPTALYADGALSWQKIAKDLKVTTDLTPDEMLKQLAMSRMIEAVDGSESNTVRVDLVIFNIAILIIGSTIVLGSLGPDKDADGTPDGLSLASTLRSQAFEDDLQRRKRAVLTALCDTVLTTNAHFAIILSNDSADKLFKRPMLHELFTDYFKDGTEKAKFLASMKKQFVHDDSSDGPRRLRVTMRDANNKPFEADVVVSDASTDVRTGKVLKLMVGMHVRPEHRSQAMEAKRWSTAGTDPPQASALSHPAVGRAGAQGVNGLRRARDEKRSGPAGQAAIKGVDEQRQSHRDFSNSAEPSFFVDTRDVATKLFDGKT</sequence>
<dbReference type="EMBL" id="CAXAMM010042084">
    <property type="protein sequence ID" value="CAK9102892.1"/>
    <property type="molecule type" value="Genomic_DNA"/>
</dbReference>
<feature type="compositionally biased region" description="Basic and acidic residues" evidence="1">
    <location>
        <begin position="586"/>
        <end position="597"/>
    </location>
</feature>
<evidence type="ECO:0000313" key="3">
    <source>
        <dbReference type="Proteomes" id="UP001642464"/>
    </source>
</evidence>
<evidence type="ECO:0000313" key="2">
    <source>
        <dbReference type="EMBL" id="CAK9102892.1"/>
    </source>
</evidence>
<feature type="region of interest" description="Disordered" evidence="1">
    <location>
        <begin position="532"/>
        <end position="604"/>
    </location>
</feature>
<proteinExistence type="predicted"/>
<protein>
    <submittedName>
        <fullName evidence="2">Uncharacterized protein</fullName>
    </submittedName>
</protein>
<keyword evidence="3" id="KW-1185">Reference proteome</keyword>
<evidence type="ECO:0000256" key="1">
    <source>
        <dbReference type="SAM" id="MobiDB-lite"/>
    </source>
</evidence>
<feature type="compositionally biased region" description="Basic and acidic residues" evidence="1">
    <location>
        <begin position="46"/>
        <end position="57"/>
    </location>
</feature>
<feature type="region of interest" description="Disordered" evidence="1">
    <location>
        <begin position="44"/>
        <end position="69"/>
    </location>
</feature>
<gene>
    <name evidence="2" type="ORF">SCF082_LOCUS48075</name>
</gene>
<accession>A0ABP0RUI5</accession>
<comment type="caution">
    <text evidence="2">The sequence shown here is derived from an EMBL/GenBank/DDBJ whole genome shotgun (WGS) entry which is preliminary data.</text>
</comment>
<organism evidence="2 3">
    <name type="scientific">Durusdinium trenchii</name>
    <dbReference type="NCBI Taxonomy" id="1381693"/>
    <lineage>
        <taxon>Eukaryota</taxon>
        <taxon>Sar</taxon>
        <taxon>Alveolata</taxon>
        <taxon>Dinophyceae</taxon>
        <taxon>Suessiales</taxon>
        <taxon>Symbiodiniaceae</taxon>
        <taxon>Durusdinium</taxon>
    </lineage>
</organism>
<reference evidence="2 3" key="1">
    <citation type="submission" date="2024-02" db="EMBL/GenBank/DDBJ databases">
        <authorList>
            <person name="Chen Y."/>
            <person name="Shah S."/>
            <person name="Dougan E. K."/>
            <person name="Thang M."/>
            <person name="Chan C."/>
        </authorList>
    </citation>
    <scope>NUCLEOTIDE SEQUENCE [LARGE SCALE GENOMIC DNA]</scope>
</reference>